<gene>
    <name evidence="9" type="primary">nuoL</name>
    <name evidence="9" type="ORF">E6H05_04250</name>
</gene>
<evidence type="ECO:0000256" key="4">
    <source>
        <dbReference type="ARBA" id="ARBA00023136"/>
    </source>
</evidence>
<feature type="transmembrane region" description="Helical" evidence="6">
    <location>
        <begin position="242"/>
        <end position="260"/>
    </location>
</feature>
<dbReference type="InterPro" id="IPR001750">
    <property type="entry name" value="ND/Mrp_TM"/>
</dbReference>
<evidence type="ECO:0000259" key="8">
    <source>
        <dbReference type="Pfam" id="PF00662"/>
    </source>
</evidence>
<dbReference type="PRINTS" id="PR01434">
    <property type="entry name" value="NADHDHGNASE5"/>
</dbReference>
<dbReference type="GO" id="GO:0015990">
    <property type="term" value="P:electron transport coupled proton transport"/>
    <property type="evidence" value="ECO:0007669"/>
    <property type="project" value="TreeGrafter"/>
</dbReference>
<evidence type="ECO:0000313" key="9">
    <source>
        <dbReference type="EMBL" id="TMI76194.1"/>
    </source>
</evidence>
<sequence>MVALIPLLPFLAFWLIVFRGRRLPGDGAYVAVGALALSGLLSLVILGQVMFGGRYQASIVWAALGDRTLTVGYAVDPLSAVMLFVVTVVGSLIFVYSIGYMRGDPRYPRFFAYLSLFAASMLLLVLANNFLVLYAAWELVGLCSYLLIGFWFERPTAARASMKAFVTTRVGDFFMFLGILLLFFTVGSLQFETVFAAVRAGSLAGPVLTLAAGLVFGGAVGKSAQVPLHVWLPDAMEGPTPVSALIHAATMVAAGVYLVARMYPLFSGSPDHVALTVVAYIGGITALMAATIGIVQDDIKRVLAYSTISQLGYMMLGLGVLGYTAGVFHLMTHAFFKALLFLGAGSVIHAMNTNDIKQMGGLAKVMPATYATMLVGGLALAGVPPFAGFWSKDEILLEAFHHDRTLFYLGAAGAFVTAFYVFRMIFYTFTGSLRSHDAHPHESPKVMTIPLIILAAFSGVIGLVGAPWPVVGNAFHRFVHFEGAEGAPFDLNFAAISTAIAGAGILSAAVVYRWRWVSSAMLRRTLAPLYAVLVHKYWWDEFYIFTVVRPVVWVARQLRTFDIYVIDGAVNAVGMIFVWLSRLYRIFDLYVVDGAVNLVGWLAKATGGALRHVQTGRAQNYLLVLALGVIVLAVIGITR</sequence>
<feature type="transmembrane region" description="Helical" evidence="6">
    <location>
        <begin position="81"/>
        <end position="98"/>
    </location>
</feature>
<dbReference type="EMBL" id="VBAP01000027">
    <property type="protein sequence ID" value="TMI76194.1"/>
    <property type="molecule type" value="Genomic_DNA"/>
</dbReference>
<evidence type="ECO:0000256" key="2">
    <source>
        <dbReference type="ARBA" id="ARBA00022692"/>
    </source>
</evidence>
<keyword evidence="2 5" id="KW-0812">Transmembrane</keyword>
<accession>A0A537IXZ0</accession>
<feature type="transmembrane region" description="Helical" evidence="6">
    <location>
        <begin position="621"/>
        <end position="638"/>
    </location>
</feature>
<evidence type="ECO:0000256" key="5">
    <source>
        <dbReference type="RuleBase" id="RU000320"/>
    </source>
</evidence>
<dbReference type="GO" id="GO:0016020">
    <property type="term" value="C:membrane"/>
    <property type="evidence" value="ECO:0007669"/>
    <property type="project" value="UniProtKB-SubCell"/>
</dbReference>
<feature type="transmembrane region" description="Helical" evidence="6">
    <location>
        <begin position="406"/>
        <end position="426"/>
    </location>
</feature>
<dbReference type="PANTHER" id="PTHR42829">
    <property type="entry name" value="NADH-UBIQUINONE OXIDOREDUCTASE CHAIN 5"/>
    <property type="match status" value="1"/>
</dbReference>
<feature type="transmembrane region" description="Helical" evidence="6">
    <location>
        <begin position="491"/>
        <end position="514"/>
    </location>
</feature>
<evidence type="ECO:0000313" key="10">
    <source>
        <dbReference type="Proteomes" id="UP000318834"/>
    </source>
</evidence>
<feature type="transmembrane region" description="Helical" evidence="6">
    <location>
        <begin position="203"/>
        <end position="221"/>
    </location>
</feature>
<dbReference type="PRINTS" id="PR01435">
    <property type="entry name" value="NPOXDRDTASE5"/>
</dbReference>
<keyword evidence="4 6" id="KW-0472">Membrane</keyword>
<protein>
    <submittedName>
        <fullName evidence="9">NADH-quinone oxidoreductase subunit L</fullName>
    </submittedName>
</protein>
<dbReference type="GO" id="GO:0003954">
    <property type="term" value="F:NADH dehydrogenase activity"/>
    <property type="evidence" value="ECO:0007669"/>
    <property type="project" value="TreeGrafter"/>
</dbReference>
<feature type="transmembrane region" description="Helical" evidence="6">
    <location>
        <begin position="110"/>
        <end position="127"/>
    </location>
</feature>
<feature type="transmembrane region" description="Helical" evidence="6">
    <location>
        <begin position="447"/>
        <end position="471"/>
    </location>
</feature>
<dbReference type="Gene3D" id="1.20.5.2700">
    <property type="match status" value="1"/>
</dbReference>
<feature type="domain" description="NADH:quinone oxidoreductase/Mrp antiporter transmembrane" evidence="7">
    <location>
        <begin position="127"/>
        <end position="408"/>
    </location>
</feature>
<dbReference type="NCBIfam" id="NF005141">
    <property type="entry name" value="PRK06590.1"/>
    <property type="match status" value="1"/>
</dbReference>
<keyword evidence="3 6" id="KW-1133">Transmembrane helix</keyword>
<dbReference type="GO" id="GO:0012505">
    <property type="term" value="C:endomembrane system"/>
    <property type="evidence" value="ECO:0007669"/>
    <property type="project" value="UniProtKB-SubCell"/>
</dbReference>
<feature type="domain" description="NADH-Ubiquinone oxidoreductase (complex I) chain 5 N-terminal" evidence="8">
    <location>
        <begin position="61"/>
        <end position="111"/>
    </location>
</feature>
<name>A0A537IXZ0_9BACT</name>
<organism evidence="9 10">
    <name type="scientific">Candidatus Segetimicrobium genomatis</name>
    <dbReference type="NCBI Taxonomy" id="2569760"/>
    <lineage>
        <taxon>Bacteria</taxon>
        <taxon>Bacillati</taxon>
        <taxon>Candidatus Sysuimicrobiota</taxon>
        <taxon>Candidatus Sysuimicrobiia</taxon>
        <taxon>Candidatus Sysuimicrobiales</taxon>
        <taxon>Candidatus Segetimicrobiaceae</taxon>
        <taxon>Candidatus Segetimicrobium</taxon>
    </lineage>
</organism>
<feature type="transmembrane region" description="Helical" evidence="6">
    <location>
        <begin position="302"/>
        <end position="328"/>
    </location>
</feature>
<dbReference type="AlphaFoldDB" id="A0A537IXZ0"/>
<feature type="transmembrane region" description="Helical" evidence="6">
    <location>
        <begin position="173"/>
        <end position="191"/>
    </location>
</feature>
<comment type="subcellular location">
    <subcellularLocation>
        <location evidence="1">Endomembrane system</location>
        <topology evidence="1">Multi-pass membrane protein</topology>
    </subcellularLocation>
    <subcellularLocation>
        <location evidence="5">Membrane</location>
        <topology evidence="5">Multi-pass membrane protein</topology>
    </subcellularLocation>
</comment>
<dbReference type="GO" id="GO:0008137">
    <property type="term" value="F:NADH dehydrogenase (ubiquinone) activity"/>
    <property type="evidence" value="ECO:0007669"/>
    <property type="project" value="InterPro"/>
</dbReference>
<feature type="transmembrane region" description="Helical" evidence="6">
    <location>
        <begin position="365"/>
        <end position="386"/>
    </location>
</feature>
<feature type="transmembrane region" description="Helical" evidence="6">
    <location>
        <begin position="29"/>
        <end position="51"/>
    </location>
</feature>
<dbReference type="NCBIfam" id="TIGR01974">
    <property type="entry name" value="NDH_I_L"/>
    <property type="match status" value="1"/>
</dbReference>
<feature type="transmembrane region" description="Helical" evidence="6">
    <location>
        <begin position="272"/>
        <end position="295"/>
    </location>
</feature>
<dbReference type="InterPro" id="IPR001516">
    <property type="entry name" value="Proton_antipo_N"/>
</dbReference>
<dbReference type="GO" id="GO:0042773">
    <property type="term" value="P:ATP synthesis coupled electron transport"/>
    <property type="evidence" value="ECO:0007669"/>
    <property type="project" value="InterPro"/>
</dbReference>
<comment type="caution">
    <text evidence="9">The sequence shown here is derived from an EMBL/GenBank/DDBJ whole genome shotgun (WGS) entry which is preliminary data.</text>
</comment>
<evidence type="ECO:0000259" key="7">
    <source>
        <dbReference type="Pfam" id="PF00361"/>
    </source>
</evidence>
<feature type="transmembrane region" description="Helical" evidence="6">
    <location>
        <begin position="563"/>
        <end position="580"/>
    </location>
</feature>
<dbReference type="InterPro" id="IPR003945">
    <property type="entry name" value="NU5C-like"/>
</dbReference>
<evidence type="ECO:0000256" key="1">
    <source>
        <dbReference type="ARBA" id="ARBA00004127"/>
    </source>
</evidence>
<proteinExistence type="predicted"/>
<feature type="transmembrane region" description="Helical" evidence="6">
    <location>
        <begin position="334"/>
        <end position="353"/>
    </location>
</feature>
<dbReference type="Pfam" id="PF00361">
    <property type="entry name" value="Proton_antipo_M"/>
    <property type="match status" value="1"/>
</dbReference>
<evidence type="ECO:0000256" key="6">
    <source>
        <dbReference type="SAM" id="Phobius"/>
    </source>
</evidence>
<dbReference type="Pfam" id="PF00662">
    <property type="entry name" value="Proton_antipo_N"/>
    <property type="match status" value="1"/>
</dbReference>
<dbReference type="InterPro" id="IPR018393">
    <property type="entry name" value="NADHpl_OxRdtase_5_subgr"/>
</dbReference>
<reference evidence="9 10" key="1">
    <citation type="journal article" date="2019" name="Nat. Microbiol.">
        <title>Mediterranean grassland soil C-N compound turnover is dependent on rainfall and depth, and is mediated by genomically divergent microorganisms.</title>
        <authorList>
            <person name="Diamond S."/>
            <person name="Andeer P.F."/>
            <person name="Li Z."/>
            <person name="Crits-Christoph A."/>
            <person name="Burstein D."/>
            <person name="Anantharaman K."/>
            <person name="Lane K.R."/>
            <person name="Thomas B.C."/>
            <person name="Pan C."/>
            <person name="Northen T.R."/>
            <person name="Banfield J.F."/>
        </authorList>
    </citation>
    <scope>NUCLEOTIDE SEQUENCE [LARGE SCALE GENOMIC DNA]</scope>
    <source>
        <strain evidence="9">NP_8</strain>
    </source>
</reference>
<evidence type="ECO:0000256" key="3">
    <source>
        <dbReference type="ARBA" id="ARBA00022989"/>
    </source>
</evidence>
<dbReference type="PANTHER" id="PTHR42829:SF2">
    <property type="entry name" value="NADH-UBIQUINONE OXIDOREDUCTASE CHAIN 5"/>
    <property type="match status" value="1"/>
</dbReference>
<feature type="transmembrane region" description="Helical" evidence="6">
    <location>
        <begin position="133"/>
        <end position="152"/>
    </location>
</feature>
<dbReference type="Proteomes" id="UP000318834">
    <property type="component" value="Unassembled WGS sequence"/>
</dbReference>